<dbReference type="SMART" id="SM00612">
    <property type="entry name" value="Kelch"/>
    <property type="match status" value="3"/>
</dbReference>
<dbReference type="SUPFAM" id="SSF117281">
    <property type="entry name" value="Kelch motif"/>
    <property type="match status" value="1"/>
</dbReference>
<keyword evidence="1" id="KW-0880">Kelch repeat</keyword>
<dbReference type="SUPFAM" id="SSF50965">
    <property type="entry name" value="Galactose oxidase, central domain"/>
    <property type="match status" value="1"/>
</dbReference>
<dbReference type="eggNOG" id="KOG1072">
    <property type="taxonomic scope" value="Eukaryota"/>
</dbReference>
<proteinExistence type="predicted"/>
<protein>
    <recommendedName>
        <fullName evidence="5">F-box domain-containing protein</fullName>
    </recommendedName>
</protein>
<dbReference type="Pfam" id="PF07646">
    <property type="entry name" value="Kelch_2"/>
    <property type="match status" value="1"/>
</dbReference>
<reference evidence="3 4" key="1">
    <citation type="journal article" date="2014" name="Genome Biol.">
        <title>Transcriptome and methylome profiling reveals relics of genome dominance in the mesopolyploid Brassica oleracea.</title>
        <authorList>
            <person name="Parkin I.A."/>
            <person name="Koh C."/>
            <person name="Tang H."/>
            <person name="Robinson S.J."/>
            <person name="Kagale S."/>
            <person name="Clarke W.E."/>
            <person name="Town C.D."/>
            <person name="Nixon J."/>
            <person name="Krishnakumar V."/>
            <person name="Bidwell S.L."/>
            <person name="Denoeud F."/>
            <person name="Belcram H."/>
            <person name="Links M.G."/>
            <person name="Just J."/>
            <person name="Clarke C."/>
            <person name="Bender T."/>
            <person name="Huebert T."/>
            <person name="Mason A.S."/>
            <person name="Pires J.C."/>
            <person name="Barker G."/>
            <person name="Moore J."/>
            <person name="Walley P.G."/>
            <person name="Manoli S."/>
            <person name="Batley J."/>
            <person name="Edwards D."/>
            <person name="Nelson M.N."/>
            <person name="Wang X."/>
            <person name="Paterson A.H."/>
            <person name="King G."/>
            <person name="Bancroft I."/>
            <person name="Chalhoub B."/>
            <person name="Sharpe A.G."/>
        </authorList>
    </citation>
    <scope>NUCLEOTIDE SEQUENCE</scope>
    <source>
        <strain evidence="3 4">cv. TO1000</strain>
    </source>
</reference>
<evidence type="ECO:0000256" key="1">
    <source>
        <dbReference type="ARBA" id="ARBA00022441"/>
    </source>
</evidence>
<accession>A0A0D3D6G1</accession>
<dbReference type="HOGENOM" id="CLU_603207_0_0_1"/>
<dbReference type="CDD" id="cd22152">
    <property type="entry name" value="F-box_AtAFR-like"/>
    <property type="match status" value="1"/>
</dbReference>
<dbReference type="PANTHER" id="PTHR46344">
    <property type="entry name" value="OS02G0202900 PROTEIN"/>
    <property type="match status" value="1"/>
</dbReference>
<dbReference type="InterPro" id="IPR011043">
    <property type="entry name" value="Gal_Oxase/kelch_b-propeller"/>
</dbReference>
<keyword evidence="2" id="KW-0677">Repeat</keyword>
<evidence type="ECO:0008006" key="5">
    <source>
        <dbReference type="Google" id="ProtNLM"/>
    </source>
</evidence>
<dbReference type="AlphaFoldDB" id="A0A0D3D6G1"/>
<reference evidence="3" key="2">
    <citation type="submission" date="2015-03" db="UniProtKB">
        <authorList>
            <consortium name="EnsemblPlants"/>
        </authorList>
    </citation>
    <scope>IDENTIFICATION</scope>
</reference>
<dbReference type="EnsemblPlants" id="Bo7g049860.1">
    <property type="protein sequence ID" value="Bo7g049860.1"/>
    <property type="gene ID" value="Bo7g049860"/>
</dbReference>
<dbReference type="OMA" id="YTVENSW"/>
<organism evidence="3 4">
    <name type="scientific">Brassica oleracea var. oleracea</name>
    <dbReference type="NCBI Taxonomy" id="109376"/>
    <lineage>
        <taxon>Eukaryota</taxon>
        <taxon>Viridiplantae</taxon>
        <taxon>Streptophyta</taxon>
        <taxon>Embryophyta</taxon>
        <taxon>Tracheophyta</taxon>
        <taxon>Spermatophyta</taxon>
        <taxon>Magnoliopsida</taxon>
        <taxon>eudicotyledons</taxon>
        <taxon>Gunneridae</taxon>
        <taxon>Pentapetalae</taxon>
        <taxon>rosids</taxon>
        <taxon>malvids</taxon>
        <taxon>Brassicales</taxon>
        <taxon>Brassicaceae</taxon>
        <taxon>Brassiceae</taxon>
        <taxon>Brassica</taxon>
    </lineage>
</organism>
<sequence length="454" mass="51024">MDLSSPIIPGLTDDVAALCLSRIPRSNFRVLYQVCWRWKTFLMSEHFTAVRKLTGMVEEFMCVLVETVPGKKVYWEVFDSSGNKLGQIPNVPGPMKWGYGVTVLGGEKILFIGGYTGIPGGCVTNRNTPLASADVYEFDPATNRWGKLPDMNIPRYNFALAEVDGLLYVVRGYTNDGYCLLNSDVYNPETNQWTLMDCPQFRNISGFTFSFNSKLYAIGNGSCTVDIYDPKTKKWEELELAKSMSVYAYTVENSWTTVFVPTVAGGFRFGVGQWNNKCVYVLNVLWLCLVCLANALNVVNLILIYVRNPPLASVDVYEFNPATNSWRKLADMNIPRYDFSLAEVNGWSKALEMVVIAFSTLKYTARKPTNGAFMDGEFLPSASCFAFSFKSKLYALANASSIMNIYDPKTETWEKLGLKELLSVSSYTLVRNIVYFLDKDLTGRLGLFDPEENS</sequence>
<dbReference type="InterPro" id="IPR011498">
    <property type="entry name" value="Kelch_2"/>
</dbReference>
<evidence type="ECO:0000256" key="2">
    <source>
        <dbReference type="ARBA" id="ARBA00022737"/>
    </source>
</evidence>
<evidence type="ECO:0000313" key="3">
    <source>
        <dbReference type="EnsemblPlants" id="Bo7g049860.1"/>
    </source>
</evidence>
<keyword evidence="4" id="KW-1185">Reference proteome</keyword>
<dbReference type="Proteomes" id="UP000032141">
    <property type="component" value="Chromosome C7"/>
</dbReference>
<dbReference type="Gene3D" id="2.120.10.80">
    <property type="entry name" value="Kelch-type beta propeller"/>
    <property type="match status" value="2"/>
</dbReference>
<dbReference type="InterPro" id="IPR006652">
    <property type="entry name" value="Kelch_1"/>
</dbReference>
<dbReference type="InterPro" id="IPR015915">
    <property type="entry name" value="Kelch-typ_b-propeller"/>
</dbReference>
<name>A0A0D3D6G1_BRAOL</name>
<dbReference type="PANTHER" id="PTHR46344:SF1">
    <property type="entry name" value="OS02G0504900 PROTEIN"/>
    <property type="match status" value="1"/>
</dbReference>
<dbReference type="Pfam" id="PF01344">
    <property type="entry name" value="Kelch_1"/>
    <property type="match status" value="1"/>
</dbReference>
<dbReference type="Gramene" id="Bo7g049860.1">
    <property type="protein sequence ID" value="Bo7g049860.1"/>
    <property type="gene ID" value="Bo7g049860"/>
</dbReference>
<evidence type="ECO:0000313" key="4">
    <source>
        <dbReference type="Proteomes" id="UP000032141"/>
    </source>
</evidence>